<evidence type="ECO:0000313" key="2">
    <source>
        <dbReference type="Proteomes" id="UP000320679"/>
    </source>
</evidence>
<dbReference type="InterPro" id="IPR013785">
    <property type="entry name" value="Aldolase_TIM"/>
</dbReference>
<reference evidence="1 2" key="1">
    <citation type="submission" date="2019-03" db="EMBL/GenBank/DDBJ databases">
        <title>Metabolic potential of uncultured bacteria and archaea associated with petroleum seepage in deep-sea sediments.</title>
        <authorList>
            <person name="Dong X."/>
            <person name="Hubert C."/>
        </authorList>
    </citation>
    <scope>NUCLEOTIDE SEQUENCE [LARGE SCALE GENOMIC DNA]</scope>
    <source>
        <strain evidence="1">E29_bin78</strain>
    </source>
</reference>
<sequence length="424" mass="48531">MSCPRSVSLTDLLNGLQDLQNREGRKATLLAINPMSRFIVRSTLEAAQEYQFPVMLIATRNQVETRELGGGYILGWDQEQFVAEIRDFCHQIGFRGALFICRDHGGPWLRDHEYQENLPEKEAMERAKASFLADIRAGFNVLHVDCTVDPHFKGYVPLKIVTKRTVEIIEYIEKRRKKEGLGKIGYEAGAEKTAGGLTDFRAFEEFLKSLIQELDERNLPRPDFIVGQTGTLIKMQKNVGDFNSDTAQRLAAITRKYGVGFKEHNADFLDDEILKLHPDLGITAANTGPEFSTVEIKAYLKLGDREKEAVKQGRLRSPSNFLSVLRKRALESERWRKWLEKNQTHLTRDDVAKDPQILDDVTVVSGRYVMDEELVRREKAKLFQNLENLKIVAGPERAIIESIKKSTLRWIEAFNLKNLNLRIN</sequence>
<keyword evidence="1" id="KW-0418">Kinase</keyword>
<proteinExistence type="predicted"/>
<accession>A0A523V0R8</accession>
<dbReference type="AlphaFoldDB" id="A0A523V0R8"/>
<dbReference type="SUPFAM" id="SSF51569">
    <property type="entry name" value="Aldolase"/>
    <property type="match status" value="1"/>
</dbReference>
<evidence type="ECO:0000313" key="1">
    <source>
        <dbReference type="EMBL" id="TET48299.1"/>
    </source>
</evidence>
<name>A0A523V0R8_UNCAE</name>
<dbReference type="Pfam" id="PF08013">
    <property type="entry name" value="GatZ_KbaZ-like"/>
    <property type="match status" value="1"/>
</dbReference>
<comment type="caution">
    <text evidence="1">The sequence shown here is derived from an EMBL/GenBank/DDBJ whole genome shotgun (WGS) entry which is preliminary data.</text>
</comment>
<dbReference type="Gene3D" id="3.20.20.70">
    <property type="entry name" value="Aldolase class I"/>
    <property type="match status" value="1"/>
</dbReference>
<organism evidence="1 2">
    <name type="scientific">Aerophobetes bacterium</name>
    <dbReference type="NCBI Taxonomy" id="2030807"/>
    <lineage>
        <taxon>Bacteria</taxon>
        <taxon>Candidatus Aerophobota</taxon>
    </lineage>
</organism>
<dbReference type="InterPro" id="IPR012062">
    <property type="entry name" value="GatZ/KbaZ-like"/>
</dbReference>
<dbReference type="EMBL" id="SOJK01000036">
    <property type="protein sequence ID" value="TET48299.1"/>
    <property type="molecule type" value="Genomic_DNA"/>
</dbReference>
<protein>
    <submittedName>
        <fullName evidence="1">Sugar-phosphate kinase</fullName>
    </submittedName>
</protein>
<gene>
    <name evidence="1" type="ORF">E3J59_00845</name>
</gene>
<keyword evidence="1" id="KW-0808">Transferase</keyword>
<dbReference type="GO" id="GO:0016301">
    <property type="term" value="F:kinase activity"/>
    <property type="evidence" value="ECO:0007669"/>
    <property type="project" value="UniProtKB-KW"/>
</dbReference>
<dbReference type="GO" id="GO:0005975">
    <property type="term" value="P:carbohydrate metabolic process"/>
    <property type="evidence" value="ECO:0007669"/>
    <property type="project" value="InterPro"/>
</dbReference>
<dbReference type="Proteomes" id="UP000320679">
    <property type="component" value="Unassembled WGS sequence"/>
</dbReference>